<accession>A0A9C7Q0K0</accession>
<reference evidence="1" key="2">
    <citation type="submission" date="2022-01" db="EMBL/GenBank/DDBJ databases">
        <authorList>
            <person name="Hirooka S."/>
            <person name="Miyagishima S.Y."/>
        </authorList>
    </citation>
    <scope>NUCLEOTIDE SEQUENCE</scope>
    <source>
        <strain evidence="1">NBRC 102759</strain>
    </source>
</reference>
<gene>
    <name evidence="1" type="ORF">GpartN1_g5400.t1</name>
</gene>
<sequence>MSWKEENCELSALRSLLEAQAGSLSSLAVRLRTAEYNIDKQLCANKGLKSALVKLASREAVTRSQVYAALEKIETEVSDLQTGMGFTHSVVSGKTKNETQSFKKDLHVCTECQTLSRRMEAMETQLEAITRQLQLQSVIKPTSELSMKEDANGNVDQEHICSVTTEHALEPRPGKLAGKDVGNVKNDIRSVSQAESWIDGENKNVFSSDDILNALEAVSRKEDISPDEFYCQLDFYLKRIYLSTICNRTISARFIFDLGRCFLLIENSKAFKNLERDKKKQLNLLLKDVFVHFDWIFSLTKKNLDKPTKPDKVPVSAETNYSDHCSTSTFEALCAEKQNDYPLQQIFDESGFLNTEDHCNPTQKTTGRFKDKARRKESVSWFEEKENLKTIALDDSTDLEWKECFRSMNENPF</sequence>
<dbReference type="Proteomes" id="UP001061958">
    <property type="component" value="Unassembled WGS sequence"/>
</dbReference>
<protein>
    <submittedName>
        <fullName evidence="1">Uncharacterized protein</fullName>
    </submittedName>
</protein>
<dbReference type="OrthoDB" id="10367464at2759"/>
<dbReference type="AlphaFoldDB" id="A0A9C7Q0K0"/>
<proteinExistence type="predicted"/>
<evidence type="ECO:0000313" key="2">
    <source>
        <dbReference type="Proteomes" id="UP001061958"/>
    </source>
</evidence>
<dbReference type="EMBL" id="BQMJ01000045">
    <property type="protein sequence ID" value="GJQ13609.1"/>
    <property type="molecule type" value="Genomic_DNA"/>
</dbReference>
<organism evidence="1 2">
    <name type="scientific">Galdieria partita</name>
    <dbReference type="NCBI Taxonomy" id="83374"/>
    <lineage>
        <taxon>Eukaryota</taxon>
        <taxon>Rhodophyta</taxon>
        <taxon>Bangiophyceae</taxon>
        <taxon>Galdieriales</taxon>
        <taxon>Galdieriaceae</taxon>
        <taxon>Galdieria</taxon>
    </lineage>
</organism>
<reference evidence="1" key="1">
    <citation type="journal article" date="2022" name="Proc. Natl. Acad. Sci. U.S.A.">
        <title>Life cycle and functional genomics of the unicellular red alga Galdieria for elucidating algal and plant evolution and industrial use.</title>
        <authorList>
            <person name="Hirooka S."/>
            <person name="Itabashi T."/>
            <person name="Ichinose T.M."/>
            <person name="Onuma R."/>
            <person name="Fujiwara T."/>
            <person name="Yamashita S."/>
            <person name="Jong L.W."/>
            <person name="Tomita R."/>
            <person name="Iwane A.H."/>
            <person name="Miyagishima S.Y."/>
        </authorList>
    </citation>
    <scope>NUCLEOTIDE SEQUENCE</scope>
    <source>
        <strain evidence="1">NBRC 102759</strain>
    </source>
</reference>
<keyword evidence="2" id="KW-1185">Reference proteome</keyword>
<name>A0A9C7Q0K0_9RHOD</name>
<comment type="caution">
    <text evidence="1">The sequence shown here is derived from an EMBL/GenBank/DDBJ whole genome shotgun (WGS) entry which is preliminary data.</text>
</comment>
<evidence type="ECO:0000313" key="1">
    <source>
        <dbReference type="EMBL" id="GJQ13609.1"/>
    </source>
</evidence>